<comment type="caution">
    <text evidence="2">The sequence shown here is derived from an EMBL/GenBank/DDBJ whole genome shotgun (WGS) entry which is preliminary data.</text>
</comment>
<dbReference type="EMBL" id="JAFIMR010000004">
    <property type="protein sequence ID" value="KAI1879360.1"/>
    <property type="molecule type" value="Genomic_DNA"/>
</dbReference>
<dbReference type="InterPro" id="IPR056693">
    <property type="entry name" value="DUF7791"/>
</dbReference>
<protein>
    <recommendedName>
        <fullName evidence="1">DUF7791 domain-containing protein</fullName>
    </recommendedName>
</protein>
<dbReference type="Proteomes" id="UP000829685">
    <property type="component" value="Unassembled WGS sequence"/>
</dbReference>
<sequence>MAEPAPPTIPFLKQAFLKLLEALGGKARVCLFMDGLDEYAREHLDMINLFRSCARLPHVKLCLSSRPLTVFEQAFSALPGMKLQNFTKGDIRHYVKSNLYGHPHMEQLSRRYPKDGPQLLNEIVEKSMGVFLWVKIVVRSLLQGLCDFNRISDLKKRVPYLPEDLEALYAHILRNIDPLYHAQASKIFQIVRLAQRHSSDRVTLLNLSWADDEDDEWAEAAPMQPLPEDDISFRCETTDARLKSACAGLLESNDVRFSDLRRDVWDGLISRTSGTGFSPHLAMLKSSVLHLKALDTSFRLPRHATEDTEHCLSSLDMRIIAEALQYAPVAEDDLGVEFPGLLDQLDIVASQQWFVWNKSAMHWSYGIDLPGIKPIGKASTFYEVAKCMGLEHYTSLKYETAEIVDQQVNQHLPMQSIPFISRVGNPQTYCPDLEQMRYALRNGTSPNLTPSRITP</sequence>
<dbReference type="PANTHER" id="PTHR10039:SF5">
    <property type="entry name" value="NACHT DOMAIN-CONTAINING PROTEIN"/>
    <property type="match status" value="1"/>
</dbReference>
<dbReference type="AlphaFoldDB" id="A0A9P9WU07"/>
<feature type="domain" description="DUF7791" evidence="1">
    <location>
        <begin position="175"/>
        <end position="253"/>
    </location>
</feature>
<name>A0A9P9WU07_9PEZI</name>
<accession>A0A9P9WU07</accession>
<evidence type="ECO:0000259" key="1">
    <source>
        <dbReference type="Pfam" id="PF25053"/>
    </source>
</evidence>
<evidence type="ECO:0000313" key="2">
    <source>
        <dbReference type="EMBL" id="KAI1879360.1"/>
    </source>
</evidence>
<reference evidence="2" key="1">
    <citation type="submission" date="2021-03" db="EMBL/GenBank/DDBJ databases">
        <title>Revisited historic fungal species revealed as producer of novel bioactive compounds through whole genome sequencing and comparative genomics.</title>
        <authorList>
            <person name="Vignolle G.A."/>
            <person name="Hochenegger N."/>
            <person name="Mach R.L."/>
            <person name="Mach-Aigner A.R."/>
            <person name="Javad Rahimi M."/>
            <person name="Salim K.A."/>
            <person name="Chan C.M."/>
            <person name="Lim L.B.L."/>
            <person name="Cai F."/>
            <person name="Druzhinina I.S."/>
            <person name="U'Ren J.M."/>
            <person name="Derntl C."/>
        </authorList>
    </citation>
    <scope>NUCLEOTIDE SEQUENCE</scope>
    <source>
        <strain evidence="2">TUCIM 5799</strain>
    </source>
</reference>
<dbReference type="Pfam" id="PF25053">
    <property type="entry name" value="DUF7791"/>
    <property type="match status" value="1"/>
</dbReference>
<keyword evidence="3" id="KW-1185">Reference proteome</keyword>
<dbReference type="PANTHER" id="PTHR10039">
    <property type="entry name" value="AMELOGENIN"/>
    <property type="match status" value="1"/>
</dbReference>
<proteinExistence type="predicted"/>
<evidence type="ECO:0000313" key="3">
    <source>
        <dbReference type="Proteomes" id="UP000829685"/>
    </source>
</evidence>
<organism evidence="2 3">
    <name type="scientific">Neoarthrinium moseri</name>
    <dbReference type="NCBI Taxonomy" id="1658444"/>
    <lineage>
        <taxon>Eukaryota</taxon>
        <taxon>Fungi</taxon>
        <taxon>Dikarya</taxon>
        <taxon>Ascomycota</taxon>
        <taxon>Pezizomycotina</taxon>
        <taxon>Sordariomycetes</taxon>
        <taxon>Xylariomycetidae</taxon>
        <taxon>Amphisphaeriales</taxon>
        <taxon>Apiosporaceae</taxon>
        <taxon>Neoarthrinium</taxon>
    </lineage>
</organism>
<gene>
    <name evidence="2" type="ORF">JX265_002314</name>
</gene>